<evidence type="ECO:0000256" key="1">
    <source>
        <dbReference type="SAM" id="MobiDB-lite"/>
    </source>
</evidence>
<feature type="transmembrane region" description="Helical" evidence="2">
    <location>
        <begin position="228"/>
        <end position="248"/>
    </location>
</feature>
<dbReference type="EMBL" id="JAGSHT010000025">
    <property type="protein sequence ID" value="MBZ2199308.1"/>
    <property type="molecule type" value="Genomic_DNA"/>
</dbReference>
<organism evidence="3 4">
    <name type="scientific">Occultella gossypii</name>
    <dbReference type="NCBI Taxonomy" id="2800820"/>
    <lineage>
        <taxon>Bacteria</taxon>
        <taxon>Bacillati</taxon>
        <taxon>Actinomycetota</taxon>
        <taxon>Actinomycetes</taxon>
        <taxon>Micrococcales</taxon>
        <taxon>Ruaniaceae</taxon>
        <taxon>Occultella</taxon>
    </lineage>
</organism>
<dbReference type="Proteomes" id="UP000826651">
    <property type="component" value="Unassembled WGS sequence"/>
</dbReference>
<keyword evidence="4" id="KW-1185">Reference proteome</keyword>
<comment type="caution">
    <text evidence="3">The sequence shown here is derived from an EMBL/GenBank/DDBJ whole genome shotgun (WGS) entry which is preliminary data.</text>
</comment>
<evidence type="ECO:0000313" key="3">
    <source>
        <dbReference type="EMBL" id="MBZ2199308.1"/>
    </source>
</evidence>
<feature type="transmembrane region" description="Helical" evidence="2">
    <location>
        <begin position="187"/>
        <end position="207"/>
    </location>
</feature>
<protein>
    <submittedName>
        <fullName evidence="3">Uncharacterized protein</fullName>
    </submittedName>
</protein>
<dbReference type="RefSeq" id="WP_223411312.1">
    <property type="nucleotide sequence ID" value="NZ_JAGSHT010000025.1"/>
</dbReference>
<feature type="transmembrane region" description="Helical" evidence="2">
    <location>
        <begin position="310"/>
        <end position="334"/>
    </location>
</feature>
<sequence>MPRTSPVEIDRNAPAEARPPESRVPTVLAGGGSLVVTVLSLVFLAIPGINRYTADNGVLATGLMSTTTLTIALAALGALGMLAAGARLIAPSRVTAAVTTATGGLSAVVFGVLAQGAGTLSTFGYLVAWAVPLVLVTLWILAFRTYRGARAVLLVAAVAAIIGGFVIREGLVSYLTLMAPQLQGTQWIIAAVVLPLLAAVAWVALIVRDARADGRGRRATAWVTRHRVLFTALAALGPLPYAIIRLTWLTPWPQFGGPVADIDPGVRVQGILLGAAGWLGFILTLGLIARWGERLPRWFPGGSGEADRPVHPLAAIIPGGLVALMLCGAAIPMFSLDSTMGLLIFPAWFWGPMLALAVWGYAGHRYGIDRPADLARAGADV</sequence>
<feature type="transmembrane region" description="Helical" evidence="2">
    <location>
        <begin position="268"/>
        <end position="289"/>
    </location>
</feature>
<feature type="transmembrane region" description="Helical" evidence="2">
    <location>
        <begin position="149"/>
        <end position="167"/>
    </location>
</feature>
<evidence type="ECO:0000313" key="4">
    <source>
        <dbReference type="Proteomes" id="UP000826651"/>
    </source>
</evidence>
<feature type="transmembrane region" description="Helical" evidence="2">
    <location>
        <begin position="94"/>
        <end position="117"/>
    </location>
</feature>
<proteinExistence type="predicted"/>
<feature type="transmembrane region" description="Helical" evidence="2">
    <location>
        <begin position="340"/>
        <end position="362"/>
    </location>
</feature>
<feature type="transmembrane region" description="Helical" evidence="2">
    <location>
        <begin position="58"/>
        <end position="82"/>
    </location>
</feature>
<keyword evidence="2" id="KW-1133">Transmembrane helix</keyword>
<name>A0ABS7SG42_9MICO</name>
<evidence type="ECO:0000256" key="2">
    <source>
        <dbReference type="SAM" id="Phobius"/>
    </source>
</evidence>
<accession>A0ABS7SG42</accession>
<keyword evidence="2" id="KW-0472">Membrane</keyword>
<feature type="transmembrane region" description="Helical" evidence="2">
    <location>
        <begin position="123"/>
        <end position="142"/>
    </location>
</feature>
<gene>
    <name evidence="3" type="ORF">KCQ71_24390</name>
</gene>
<reference evidence="3 4" key="1">
    <citation type="submission" date="2021-04" db="EMBL/GenBank/DDBJ databases">
        <title>Ruania sp. nov., isolated from sandy soil of mangrove forest.</title>
        <authorList>
            <person name="Ge X."/>
            <person name="Huang R."/>
            <person name="Liu W."/>
        </authorList>
    </citation>
    <scope>NUCLEOTIDE SEQUENCE [LARGE SCALE GENOMIC DNA]</scope>
    <source>
        <strain evidence="3 4">N2-46</strain>
    </source>
</reference>
<feature type="transmembrane region" description="Helical" evidence="2">
    <location>
        <begin position="27"/>
        <end position="46"/>
    </location>
</feature>
<feature type="compositionally biased region" description="Basic and acidic residues" evidence="1">
    <location>
        <begin position="8"/>
        <end position="21"/>
    </location>
</feature>
<keyword evidence="2" id="KW-0812">Transmembrane</keyword>
<feature type="region of interest" description="Disordered" evidence="1">
    <location>
        <begin position="1"/>
        <end position="23"/>
    </location>
</feature>